<organism evidence="1 2">
    <name type="scientific">Solanum bulbocastanum</name>
    <name type="common">Wild potato</name>
    <dbReference type="NCBI Taxonomy" id="147425"/>
    <lineage>
        <taxon>Eukaryota</taxon>
        <taxon>Viridiplantae</taxon>
        <taxon>Streptophyta</taxon>
        <taxon>Embryophyta</taxon>
        <taxon>Tracheophyta</taxon>
        <taxon>Spermatophyta</taxon>
        <taxon>Magnoliopsida</taxon>
        <taxon>eudicotyledons</taxon>
        <taxon>Gunneridae</taxon>
        <taxon>Pentapetalae</taxon>
        <taxon>asterids</taxon>
        <taxon>lamiids</taxon>
        <taxon>Solanales</taxon>
        <taxon>Solanaceae</taxon>
        <taxon>Solanoideae</taxon>
        <taxon>Solaneae</taxon>
        <taxon>Solanum</taxon>
    </lineage>
</organism>
<dbReference type="AlphaFoldDB" id="A0AAN8TC75"/>
<gene>
    <name evidence="1" type="ORF">RDI58_014393</name>
</gene>
<evidence type="ECO:0000313" key="1">
    <source>
        <dbReference type="EMBL" id="KAK6785868.1"/>
    </source>
</evidence>
<comment type="caution">
    <text evidence="1">The sequence shown here is derived from an EMBL/GenBank/DDBJ whole genome shotgun (WGS) entry which is preliminary data.</text>
</comment>
<accession>A0AAN8TC75</accession>
<sequence length="104" mass="11844">MCGNMKDFNGLIVNGCIEQDIVKYVLLQFQLLAERVGFFLWVCHIESGLSDSDSDDQTDEDSHLSLLNSLLLKIVPEFEHILREYLIHLQEYMVTIINPSISGA</sequence>
<name>A0AAN8TC75_SOLBU</name>
<keyword evidence="2" id="KW-1185">Reference proteome</keyword>
<protein>
    <submittedName>
        <fullName evidence="1">Uncharacterized protein</fullName>
    </submittedName>
</protein>
<reference evidence="1 2" key="1">
    <citation type="submission" date="2024-02" db="EMBL/GenBank/DDBJ databases">
        <title>de novo genome assembly of Solanum bulbocastanum strain 11H21.</title>
        <authorList>
            <person name="Hosaka A.J."/>
        </authorList>
    </citation>
    <scope>NUCLEOTIDE SEQUENCE [LARGE SCALE GENOMIC DNA]</scope>
    <source>
        <tissue evidence="1">Young leaves</tissue>
    </source>
</reference>
<dbReference type="Proteomes" id="UP001371456">
    <property type="component" value="Unassembled WGS sequence"/>
</dbReference>
<proteinExistence type="predicted"/>
<evidence type="ECO:0000313" key="2">
    <source>
        <dbReference type="Proteomes" id="UP001371456"/>
    </source>
</evidence>
<dbReference type="EMBL" id="JBANQN010000006">
    <property type="protein sequence ID" value="KAK6785868.1"/>
    <property type="molecule type" value="Genomic_DNA"/>
</dbReference>